<evidence type="ECO:0000313" key="3">
    <source>
        <dbReference type="EMBL" id="TCZ73376.1"/>
    </source>
</evidence>
<dbReference type="EMBL" id="SKFH01000007">
    <property type="protein sequence ID" value="TCZ73376.1"/>
    <property type="molecule type" value="Genomic_DNA"/>
</dbReference>
<organism evidence="3 4">
    <name type="scientific">Flaviaesturariibacter aridisoli</name>
    <dbReference type="NCBI Taxonomy" id="2545761"/>
    <lineage>
        <taxon>Bacteria</taxon>
        <taxon>Pseudomonadati</taxon>
        <taxon>Bacteroidota</taxon>
        <taxon>Chitinophagia</taxon>
        <taxon>Chitinophagales</taxon>
        <taxon>Chitinophagaceae</taxon>
        <taxon>Flaviaestuariibacter</taxon>
    </lineage>
</organism>
<dbReference type="InterPro" id="IPR025605">
    <property type="entry name" value="OST-HTH/LOTUS_dom"/>
</dbReference>
<accession>A0A4R4E1R2</accession>
<dbReference type="Gene3D" id="3.30.420.610">
    <property type="entry name" value="LOTUS domain-like"/>
    <property type="match status" value="1"/>
</dbReference>
<protein>
    <submittedName>
        <fullName evidence="3">NYN domain-containing protein</fullName>
    </submittedName>
</protein>
<dbReference type="PANTHER" id="PTHR35811">
    <property type="entry name" value="SLR1870 PROTEIN"/>
    <property type="match status" value="1"/>
</dbReference>
<dbReference type="InterPro" id="IPR041966">
    <property type="entry name" value="LOTUS-like"/>
</dbReference>
<dbReference type="RefSeq" id="WP_131851395.1">
    <property type="nucleotide sequence ID" value="NZ_SKFH01000007.1"/>
</dbReference>
<dbReference type="Proteomes" id="UP000295164">
    <property type="component" value="Unassembled WGS sequence"/>
</dbReference>
<dbReference type="CDD" id="cd11297">
    <property type="entry name" value="PIN_LabA-like_N_1"/>
    <property type="match status" value="1"/>
</dbReference>
<name>A0A4R4E1R2_9BACT</name>
<keyword evidence="4" id="KW-1185">Reference proteome</keyword>
<dbReference type="Pfam" id="PF01936">
    <property type="entry name" value="NYN"/>
    <property type="match status" value="1"/>
</dbReference>
<reference evidence="3 4" key="1">
    <citation type="submission" date="2019-03" db="EMBL/GenBank/DDBJ databases">
        <authorList>
            <person name="Kim M.K.M."/>
        </authorList>
    </citation>
    <scope>NUCLEOTIDE SEQUENCE [LARGE SCALE GENOMIC DNA]</scope>
    <source>
        <strain evidence="3 4">17J68-15</strain>
    </source>
</reference>
<gene>
    <name evidence="3" type="ORF">E0486_06805</name>
</gene>
<dbReference type="Gene3D" id="3.40.50.1010">
    <property type="entry name" value="5'-nuclease"/>
    <property type="match status" value="1"/>
</dbReference>
<dbReference type="CDD" id="cd10146">
    <property type="entry name" value="LabA_like_C"/>
    <property type="match status" value="1"/>
</dbReference>
<feature type="domain" description="HTH OST-type" evidence="2">
    <location>
        <begin position="177"/>
        <end position="254"/>
    </location>
</feature>
<dbReference type="OrthoDB" id="9783963at2"/>
<feature type="region of interest" description="Disordered" evidence="1">
    <location>
        <begin position="151"/>
        <end position="170"/>
    </location>
</feature>
<dbReference type="PROSITE" id="PS51644">
    <property type="entry name" value="HTH_OST"/>
    <property type="match status" value="1"/>
</dbReference>
<dbReference type="Pfam" id="PF12872">
    <property type="entry name" value="OST-HTH"/>
    <property type="match status" value="1"/>
</dbReference>
<evidence type="ECO:0000256" key="1">
    <source>
        <dbReference type="SAM" id="MobiDB-lite"/>
    </source>
</evidence>
<proteinExistence type="predicted"/>
<evidence type="ECO:0000259" key="2">
    <source>
        <dbReference type="PROSITE" id="PS51644"/>
    </source>
</evidence>
<dbReference type="PANTHER" id="PTHR35811:SF1">
    <property type="entry name" value="HTH OST-TYPE DOMAIN-CONTAINING PROTEIN"/>
    <property type="match status" value="1"/>
</dbReference>
<dbReference type="InterPro" id="IPR021139">
    <property type="entry name" value="NYN"/>
</dbReference>
<dbReference type="AlphaFoldDB" id="A0A4R4E1R2"/>
<evidence type="ECO:0000313" key="4">
    <source>
        <dbReference type="Proteomes" id="UP000295164"/>
    </source>
</evidence>
<comment type="caution">
    <text evidence="3">The sequence shown here is derived from an EMBL/GenBank/DDBJ whole genome shotgun (WGS) entry which is preliminary data.</text>
</comment>
<sequence length="256" mass="28599">MDAHKDLRLAVLIDAENIPSSYMTGIFEEIVRFGTPTYKRIYGDLSKTALASWKQVILDNALTPMQQYSYTKGKNASDSVLIIDAMDILYSGHVDGFCIVSSDSDFTRLATRLRESGKIVFGFGERKTPLPLIKACNKFIYIEILKEEPRTPAHPAHSAPGVKGRAEHVKESPVTPDRDLLVRMISESISDGADENGWVFLGALVSLLIKKSPDFDPRNYGFKKMLPLVKSLPEFEVDERKSSDKNVKNVYVRLGA</sequence>
<dbReference type="GO" id="GO:0004540">
    <property type="term" value="F:RNA nuclease activity"/>
    <property type="evidence" value="ECO:0007669"/>
    <property type="project" value="InterPro"/>
</dbReference>